<dbReference type="SUPFAM" id="SSF102114">
    <property type="entry name" value="Radical SAM enzymes"/>
    <property type="match status" value="1"/>
</dbReference>
<dbReference type="SFLD" id="SFLDG01387">
    <property type="entry name" value="BtrN-like_SPASM_domain_contain"/>
    <property type="match status" value="1"/>
</dbReference>
<dbReference type="PANTHER" id="PTHR11228:SF7">
    <property type="entry name" value="PQQA PEPTIDE CYCLASE"/>
    <property type="match status" value="1"/>
</dbReference>
<dbReference type="Pfam" id="PF13186">
    <property type="entry name" value="SPASM"/>
    <property type="match status" value="1"/>
</dbReference>
<reference evidence="9" key="2">
    <citation type="journal article" date="2018" name="Environ. Microbiol.">
        <title>Bloom of a denitrifying methanotroph, 'Candidatus Methylomirabilis limnetica', in a deep stratified lake.</title>
        <authorList>
            <person name="Graf J.S."/>
            <person name="Mayr M.J."/>
            <person name="Marchant H.K."/>
            <person name="Tienken D."/>
            <person name="Hach P.F."/>
            <person name="Brand A."/>
            <person name="Schubert C.J."/>
            <person name="Kuypers M.M."/>
            <person name="Milucka J."/>
        </authorList>
    </citation>
    <scope>NUCLEOTIDE SEQUENCE [LARGE SCALE GENOMIC DNA]</scope>
    <source>
        <strain evidence="9">Zug</strain>
    </source>
</reference>
<evidence type="ECO:0000256" key="6">
    <source>
        <dbReference type="ARBA" id="ARBA00023014"/>
    </source>
</evidence>
<evidence type="ECO:0000256" key="4">
    <source>
        <dbReference type="ARBA" id="ARBA00022723"/>
    </source>
</evidence>
<dbReference type="AlphaFoldDB" id="A0A2T4TXQ5"/>
<evidence type="ECO:0000259" key="7">
    <source>
        <dbReference type="PROSITE" id="PS51918"/>
    </source>
</evidence>
<comment type="caution">
    <text evidence="8">The sequence shown here is derived from an EMBL/GenBank/DDBJ whole genome shotgun (WGS) entry which is preliminary data.</text>
</comment>
<dbReference type="PANTHER" id="PTHR11228">
    <property type="entry name" value="RADICAL SAM DOMAIN PROTEIN"/>
    <property type="match status" value="1"/>
</dbReference>
<reference evidence="8 9" key="1">
    <citation type="submission" date="2017-09" db="EMBL/GenBank/DDBJ databases">
        <title>Bloom of a denitrifying methanotroph, Candidatus Methylomirabilis limnetica, in a deep stratified lake.</title>
        <authorList>
            <person name="Graf J.S."/>
            <person name="Marchant H.K."/>
            <person name="Tienken D."/>
            <person name="Hach P.F."/>
            <person name="Brand A."/>
            <person name="Schubert C.J."/>
            <person name="Kuypers M.M."/>
            <person name="Milucka J."/>
        </authorList>
    </citation>
    <scope>NUCLEOTIDE SEQUENCE [LARGE SCALE GENOMIC DNA]</scope>
    <source>
        <strain evidence="8 9">Zug</strain>
    </source>
</reference>
<dbReference type="EMBL" id="NVQC01000022">
    <property type="protein sequence ID" value="PTL35857.1"/>
    <property type="molecule type" value="Genomic_DNA"/>
</dbReference>
<accession>A0A2T4TXQ5</accession>
<dbReference type="SFLD" id="SFLDS00029">
    <property type="entry name" value="Radical_SAM"/>
    <property type="match status" value="1"/>
</dbReference>
<dbReference type="GO" id="GO:0003824">
    <property type="term" value="F:catalytic activity"/>
    <property type="evidence" value="ECO:0007669"/>
    <property type="project" value="InterPro"/>
</dbReference>
<dbReference type="InterPro" id="IPR058240">
    <property type="entry name" value="rSAM_sf"/>
</dbReference>
<dbReference type="CDD" id="cd21109">
    <property type="entry name" value="SPASM"/>
    <property type="match status" value="1"/>
</dbReference>
<keyword evidence="4" id="KW-0479">Metal-binding</keyword>
<evidence type="ECO:0000313" key="8">
    <source>
        <dbReference type="EMBL" id="PTL35857.1"/>
    </source>
</evidence>
<dbReference type="Proteomes" id="UP000241436">
    <property type="component" value="Unassembled WGS sequence"/>
</dbReference>
<dbReference type="Gene3D" id="3.20.20.70">
    <property type="entry name" value="Aldolase class I"/>
    <property type="match status" value="1"/>
</dbReference>
<keyword evidence="2" id="KW-0004">4Fe-4S</keyword>
<dbReference type="CDD" id="cd01335">
    <property type="entry name" value="Radical_SAM"/>
    <property type="match status" value="1"/>
</dbReference>
<dbReference type="InterPro" id="IPR050377">
    <property type="entry name" value="Radical_SAM_PqqE_MftC-like"/>
</dbReference>
<proteinExistence type="predicted"/>
<gene>
    <name evidence="8" type="ORF">CLG94_08890</name>
</gene>
<dbReference type="GO" id="GO:0046872">
    <property type="term" value="F:metal ion binding"/>
    <property type="evidence" value="ECO:0007669"/>
    <property type="project" value="UniProtKB-KW"/>
</dbReference>
<dbReference type="GO" id="GO:0051536">
    <property type="term" value="F:iron-sulfur cluster binding"/>
    <property type="evidence" value="ECO:0007669"/>
    <property type="project" value="UniProtKB-KW"/>
</dbReference>
<dbReference type="SFLD" id="SFLDG01067">
    <property type="entry name" value="SPASM/twitch_domain_containing"/>
    <property type="match status" value="1"/>
</dbReference>
<protein>
    <recommendedName>
        <fullName evidence="7">Radical SAM core domain-containing protein</fullName>
    </recommendedName>
</protein>
<evidence type="ECO:0000313" key="9">
    <source>
        <dbReference type="Proteomes" id="UP000241436"/>
    </source>
</evidence>
<keyword evidence="3" id="KW-0949">S-adenosyl-L-methionine</keyword>
<dbReference type="Pfam" id="PF04055">
    <property type="entry name" value="Radical_SAM"/>
    <property type="match status" value="1"/>
</dbReference>
<name>A0A2T4TXQ5_9BACT</name>
<keyword evidence="9" id="KW-1185">Reference proteome</keyword>
<evidence type="ECO:0000256" key="3">
    <source>
        <dbReference type="ARBA" id="ARBA00022691"/>
    </source>
</evidence>
<organism evidence="8 9">
    <name type="scientific">Candidatus Methylomirabilis limnetica</name>
    <dbReference type="NCBI Taxonomy" id="2033718"/>
    <lineage>
        <taxon>Bacteria</taxon>
        <taxon>Candidatus Methylomirabilota</taxon>
        <taxon>Candidatus Methylomirabilia</taxon>
        <taxon>Candidatus Methylomirabilales</taxon>
        <taxon>Candidatus Methylomirabilaceae</taxon>
        <taxon>Candidatus Methylomirabilis</taxon>
    </lineage>
</organism>
<evidence type="ECO:0000256" key="5">
    <source>
        <dbReference type="ARBA" id="ARBA00023004"/>
    </source>
</evidence>
<evidence type="ECO:0000256" key="1">
    <source>
        <dbReference type="ARBA" id="ARBA00001966"/>
    </source>
</evidence>
<dbReference type="PROSITE" id="PS51918">
    <property type="entry name" value="RADICAL_SAM"/>
    <property type="match status" value="1"/>
</dbReference>
<dbReference type="InterPro" id="IPR013785">
    <property type="entry name" value="Aldolase_TIM"/>
</dbReference>
<evidence type="ECO:0000256" key="2">
    <source>
        <dbReference type="ARBA" id="ARBA00022485"/>
    </source>
</evidence>
<sequence length="324" mass="36837">MGLLQQIAGVLTRAKGLRAPQFPQGMVMEPTNACNLRCRMCSVWGEGVQRDRAIGYISKEVWGSAIEELGSWPVCIDLHIYGAGEPLLHPQFFDIVSDAKRKANISVGFLCNATLFDRDRARAAVELGVDSLSFSVDGAQKDVFEHYRKGAVLERVEENIRFLLDIRTGGKPSVSLRMVNHEEADVQMFLEKWAGHVESITVSRKRPVRREESLPVKLRQPCPLIYRQMIMGWDGTAVLCCEDNWGDAVIGRFPDESLYEIWNGRLLQRARRLHEMGRYEEIALCRTCDASHFHLFDERTVERDGKTTLVQQELPDINPDFGCR</sequence>
<keyword evidence="6" id="KW-0411">Iron-sulfur</keyword>
<dbReference type="RefSeq" id="WP_107562735.1">
    <property type="nucleotide sequence ID" value="NZ_NVQC01000022.1"/>
</dbReference>
<dbReference type="OrthoDB" id="5288924at2"/>
<keyword evidence="5" id="KW-0408">Iron</keyword>
<comment type="cofactor">
    <cofactor evidence="1">
        <name>[4Fe-4S] cluster</name>
        <dbReference type="ChEBI" id="CHEBI:49883"/>
    </cofactor>
</comment>
<feature type="domain" description="Radical SAM core" evidence="7">
    <location>
        <begin position="20"/>
        <end position="237"/>
    </location>
</feature>
<dbReference type="InterPro" id="IPR023885">
    <property type="entry name" value="4Fe4S-binding_SPASM_dom"/>
</dbReference>
<dbReference type="InterPro" id="IPR007197">
    <property type="entry name" value="rSAM"/>
</dbReference>
<dbReference type="InterPro" id="IPR034391">
    <property type="entry name" value="AdoMet-like_SPASM_containing"/>
</dbReference>